<sequence length="120" mass="12830">MTIADATGDKGMILDEDAVVKFVLEVEEITANNAAIDGGVVNGGLVDKKPDFEVEVYLSGFVVDYPGTMEDEVAFSPYLRDIRKEDESGEAGLTLGPGVAQDSTGRVSHSERPALLVVLW</sequence>
<dbReference type="EMBL" id="JANPWB010000015">
    <property type="protein sequence ID" value="KAJ1091886.1"/>
    <property type="molecule type" value="Genomic_DNA"/>
</dbReference>
<keyword evidence="2" id="KW-1185">Reference proteome</keyword>
<gene>
    <name evidence="1" type="ORF">NDU88_005000</name>
</gene>
<accession>A0AAV7LK92</accession>
<name>A0AAV7LK92_PLEWA</name>
<evidence type="ECO:0000313" key="2">
    <source>
        <dbReference type="Proteomes" id="UP001066276"/>
    </source>
</evidence>
<comment type="caution">
    <text evidence="1">The sequence shown here is derived from an EMBL/GenBank/DDBJ whole genome shotgun (WGS) entry which is preliminary data.</text>
</comment>
<organism evidence="1 2">
    <name type="scientific">Pleurodeles waltl</name>
    <name type="common">Iberian ribbed newt</name>
    <dbReference type="NCBI Taxonomy" id="8319"/>
    <lineage>
        <taxon>Eukaryota</taxon>
        <taxon>Metazoa</taxon>
        <taxon>Chordata</taxon>
        <taxon>Craniata</taxon>
        <taxon>Vertebrata</taxon>
        <taxon>Euteleostomi</taxon>
        <taxon>Amphibia</taxon>
        <taxon>Batrachia</taxon>
        <taxon>Caudata</taxon>
        <taxon>Salamandroidea</taxon>
        <taxon>Salamandridae</taxon>
        <taxon>Pleurodelinae</taxon>
        <taxon>Pleurodeles</taxon>
    </lineage>
</organism>
<dbReference type="Proteomes" id="UP001066276">
    <property type="component" value="Chromosome 11"/>
</dbReference>
<evidence type="ECO:0000313" key="1">
    <source>
        <dbReference type="EMBL" id="KAJ1091886.1"/>
    </source>
</evidence>
<reference evidence="1" key="1">
    <citation type="journal article" date="2022" name="bioRxiv">
        <title>Sequencing and chromosome-scale assembly of the giantPleurodeles waltlgenome.</title>
        <authorList>
            <person name="Brown T."/>
            <person name="Elewa A."/>
            <person name="Iarovenko S."/>
            <person name="Subramanian E."/>
            <person name="Araus A.J."/>
            <person name="Petzold A."/>
            <person name="Susuki M."/>
            <person name="Suzuki K.-i.T."/>
            <person name="Hayashi T."/>
            <person name="Toyoda A."/>
            <person name="Oliveira C."/>
            <person name="Osipova E."/>
            <person name="Leigh N.D."/>
            <person name="Simon A."/>
            <person name="Yun M.H."/>
        </authorList>
    </citation>
    <scope>NUCLEOTIDE SEQUENCE</scope>
    <source>
        <strain evidence="1">20211129_DDA</strain>
        <tissue evidence="1">Liver</tissue>
    </source>
</reference>
<dbReference type="AlphaFoldDB" id="A0AAV7LK92"/>
<protein>
    <submittedName>
        <fullName evidence="1">Uncharacterized protein</fullName>
    </submittedName>
</protein>
<proteinExistence type="predicted"/>